<dbReference type="InterPro" id="IPR005123">
    <property type="entry name" value="Oxoglu/Fe-dep_dioxygenase_dom"/>
</dbReference>
<evidence type="ECO:0000259" key="6">
    <source>
        <dbReference type="PROSITE" id="PS51471"/>
    </source>
</evidence>
<accession>A0A127KLJ8</accession>
<sequence length="199" mass="23119">MANNLYWFQTTMPLELVKLVESTLQPHDSSFSTSRTTSGVHLEIRDSKTLWVHEHNWIVGLCWHYVMLANKENFLYDIDGFEAGTMQYTSYEPGEYYNWHVDGDIANCRQPTPENKTDEFIQSNVEKCRKLSIILQLSDPSDYTGGEVQIQFSDRETSFIPKQRGTIAIFDSRCLHRVKPVRSGHRKSLVGWVDGPRWK</sequence>
<evidence type="ECO:0000256" key="1">
    <source>
        <dbReference type="ARBA" id="ARBA00001961"/>
    </source>
</evidence>
<proteinExistence type="predicted"/>
<dbReference type="InterPro" id="IPR044862">
    <property type="entry name" value="Pro_4_hyd_alph_FE2OG_OXY"/>
</dbReference>
<dbReference type="PROSITE" id="PS51471">
    <property type="entry name" value="FE2OG_OXY"/>
    <property type="match status" value="1"/>
</dbReference>
<dbReference type="RefSeq" id="YP_009302127.1">
    <property type="nucleotide sequence ID" value="NC_031242.1"/>
</dbReference>
<protein>
    <submittedName>
        <fullName evidence="7">2OG-Fe(II) oxygenase</fullName>
    </submittedName>
</protein>
<dbReference type="GO" id="GO:0051213">
    <property type="term" value="F:dioxygenase activity"/>
    <property type="evidence" value="ECO:0007669"/>
    <property type="project" value="UniProtKB-KW"/>
</dbReference>
<evidence type="ECO:0000256" key="2">
    <source>
        <dbReference type="ARBA" id="ARBA00022723"/>
    </source>
</evidence>
<evidence type="ECO:0000256" key="4">
    <source>
        <dbReference type="ARBA" id="ARBA00023002"/>
    </source>
</evidence>
<dbReference type="GO" id="GO:0005506">
    <property type="term" value="F:iron ion binding"/>
    <property type="evidence" value="ECO:0007669"/>
    <property type="project" value="InterPro"/>
</dbReference>
<dbReference type="Proteomes" id="UP000201797">
    <property type="component" value="Segment"/>
</dbReference>
<dbReference type="SMART" id="SM00702">
    <property type="entry name" value="P4Hc"/>
    <property type="match status" value="1"/>
</dbReference>
<name>A0A127KLJ8_9CAUD</name>
<evidence type="ECO:0000313" key="7">
    <source>
        <dbReference type="EMBL" id="AMO42828.1"/>
    </source>
</evidence>
<feature type="domain" description="Fe2OG dioxygenase" evidence="6">
    <location>
        <begin position="82"/>
        <end position="195"/>
    </location>
</feature>
<evidence type="ECO:0000313" key="8">
    <source>
        <dbReference type="Proteomes" id="UP000201797"/>
    </source>
</evidence>
<dbReference type="GeneID" id="29124050"/>
<dbReference type="InterPro" id="IPR006620">
    <property type="entry name" value="Pro_4_hyd_alph"/>
</dbReference>
<keyword evidence="3" id="KW-0223">Dioxygenase</keyword>
<organism evidence="7 8">
    <name type="scientific">Cyanophage S-RIM50</name>
    <dbReference type="NCBI Taxonomy" id="687803"/>
    <lineage>
        <taxon>Viruses</taxon>
        <taxon>Duplodnaviria</taxon>
        <taxon>Heunggongvirae</taxon>
        <taxon>Uroviricota</taxon>
        <taxon>Caudoviricetes</taxon>
        <taxon>Pantevenvirales</taxon>
        <taxon>Kyanoviridae</taxon>
        <taxon>Neptunevirus</taxon>
        <taxon>Neptunevirus srim50</taxon>
    </lineage>
</organism>
<dbReference type="OrthoDB" id="16099at10239"/>
<dbReference type="GO" id="GO:0031418">
    <property type="term" value="F:L-ascorbic acid binding"/>
    <property type="evidence" value="ECO:0007669"/>
    <property type="project" value="InterPro"/>
</dbReference>
<gene>
    <name evidence="7" type="ORF">R290704_046</name>
</gene>
<dbReference type="Pfam" id="PF13640">
    <property type="entry name" value="2OG-FeII_Oxy_3"/>
    <property type="match status" value="1"/>
</dbReference>
<keyword evidence="4" id="KW-0560">Oxidoreductase</keyword>
<keyword evidence="5" id="KW-0408">Iron</keyword>
<dbReference type="GO" id="GO:0016705">
    <property type="term" value="F:oxidoreductase activity, acting on paired donors, with incorporation or reduction of molecular oxygen"/>
    <property type="evidence" value="ECO:0007669"/>
    <property type="project" value="InterPro"/>
</dbReference>
<evidence type="ECO:0000256" key="5">
    <source>
        <dbReference type="ARBA" id="ARBA00023004"/>
    </source>
</evidence>
<dbReference type="Gene3D" id="2.60.120.620">
    <property type="entry name" value="q2cbj1_9rhob like domain"/>
    <property type="match status" value="1"/>
</dbReference>
<comment type="cofactor">
    <cofactor evidence="1">
        <name>L-ascorbate</name>
        <dbReference type="ChEBI" id="CHEBI:38290"/>
    </cofactor>
</comment>
<reference evidence="7 8" key="1">
    <citation type="submission" date="2016-01" db="EMBL/GenBank/DDBJ databases">
        <title>The genomic content and context of auxiliary metabolic genes in marine cyanophages.</title>
        <authorList>
            <person name="Marston M.F."/>
            <person name="Martiny J.B.H."/>
            <person name="Crummett L.T."/>
        </authorList>
    </citation>
    <scope>NUCLEOTIDE SEQUENCE [LARGE SCALE GENOMIC DNA]</scope>
    <source>
        <strain evidence="7">RW_29_0704</strain>
    </source>
</reference>
<dbReference type="EMBL" id="KU594605">
    <property type="protein sequence ID" value="AMO42828.1"/>
    <property type="molecule type" value="Genomic_DNA"/>
</dbReference>
<keyword evidence="8" id="KW-1185">Reference proteome</keyword>
<dbReference type="KEGG" id="vg:29124050"/>
<keyword evidence="2" id="KW-0479">Metal-binding</keyword>
<evidence type="ECO:0000256" key="3">
    <source>
        <dbReference type="ARBA" id="ARBA00022964"/>
    </source>
</evidence>